<dbReference type="InterPro" id="IPR035595">
    <property type="entry name" value="UDP_glycos_trans_CS"/>
</dbReference>
<sequence length="514" mass="58997">MKVLSLIFPIISYVNCAKILAVIPTPSISHQLPFIPLWRELSLRGHQVTLMTTDPLKDSSLTNLTEIDMSYGYEIYDRHNSFSILSDETKSLSEIGRLLLKAGHDLIEAQMTSMEVQNLIHDKNVHFDLAIIEAKLPFYSAFAWRFRCPMVSVTSMEAPIWIQYAIGNEVHPILNPDSNLHIMDQMKLNFWERIISFLYTILLKYKVYGDILQTENARFKKYFGEDAPDLLEVQNNISLLLSYANPVFQNTRPMNPNSILIGHGMHIAKPKKLPKDLQEYLDSSKNGVIYFSLGSNVKGHLLNDTIKRNILQAFSELPYNVLMKMDTDLKDVPKNVKIQKWLPQQDVLRHPNIKLFISQGGLQSLQESITNGIPLVGIPFFGDQISNVYRMVKKGYGVRVDKNEITKENFKQAILEVLNNPRYREKAKEMGELLHDEPMTSLEKAVWWIEYVIRHKGAKHLRSPAVDMPAWKYYMLDVIGSVLGALFIVLFLSYKILKCVISKLLFGKPKAKKD</sequence>
<dbReference type="PROSITE" id="PS00375">
    <property type="entry name" value="UDPGT"/>
    <property type="match status" value="1"/>
</dbReference>
<dbReference type="Gene3D" id="3.40.50.2000">
    <property type="entry name" value="Glycogen Phosphorylase B"/>
    <property type="match status" value="2"/>
</dbReference>
<dbReference type="SUPFAM" id="SSF53756">
    <property type="entry name" value="UDP-Glycosyltransferase/glycogen phosphorylase"/>
    <property type="match status" value="1"/>
</dbReference>
<reference evidence="6" key="1">
    <citation type="submission" date="2021-12" db="EMBL/GenBank/DDBJ databases">
        <authorList>
            <person name="King R."/>
        </authorList>
    </citation>
    <scope>NUCLEOTIDE SEQUENCE</scope>
</reference>
<feature type="transmembrane region" description="Helical" evidence="5">
    <location>
        <begin position="473"/>
        <end position="494"/>
    </location>
</feature>
<keyword evidence="5" id="KW-1133">Transmembrane helix</keyword>
<evidence type="ECO:0000313" key="7">
    <source>
        <dbReference type="Proteomes" id="UP001154078"/>
    </source>
</evidence>
<dbReference type="Proteomes" id="UP001154078">
    <property type="component" value="Chromosome 1"/>
</dbReference>
<accession>A0A9P0ARS2</accession>
<dbReference type="EMBL" id="OV121132">
    <property type="protein sequence ID" value="CAH0547832.1"/>
    <property type="molecule type" value="Genomic_DNA"/>
</dbReference>
<evidence type="ECO:0000256" key="1">
    <source>
        <dbReference type="ARBA" id="ARBA00009995"/>
    </source>
</evidence>
<dbReference type="EC" id="2.4.1.17" evidence="5"/>
<dbReference type="PANTHER" id="PTHR48043">
    <property type="entry name" value="EG:EG0003.4 PROTEIN-RELATED"/>
    <property type="match status" value="1"/>
</dbReference>
<comment type="similarity">
    <text evidence="1 4">Belongs to the UDP-glycosyltransferase family.</text>
</comment>
<dbReference type="InterPro" id="IPR002213">
    <property type="entry name" value="UDP_glucos_trans"/>
</dbReference>
<evidence type="ECO:0000256" key="5">
    <source>
        <dbReference type="RuleBase" id="RU362059"/>
    </source>
</evidence>
<keyword evidence="3 4" id="KW-0808">Transferase</keyword>
<dbReference type="Pfam" id="PF00201">
    <property type="entry name" value="UDPGT"/>
    <property type="match status" value="1"/>
</dbReference>
<dbReference type="InterPro" id="IPR050271">
    <property type="entry name" value="UDP-glycosyltransferase"/>
</dbReference>
<gene>
    <name evidence="6" type="ORF">MELIAE_LOCUS1740</name>
</gene>
<keyword evidence="7" id="KW-1185">Reference proteome</keyword>
<evidence type="ECO:0000256" key="4">
    <source>
        <dbReference type="RuleBase" id="RU003718"/>
    </source>
</evidence>
<organism evidence="6 7">
    <name type="scientific">Brassicogethes aeneus</name>
    <name type="common">Rape pollen beetle</name>
    <name type="synonym">Meligethes aeneus</name>
    <dbReference type="NCBI Taxonomy" id="1431903"/>
    <lineage>
        <taxon>Eukaryota</taxon>
        <taxon>Metazoa</taxon>
        <taxon>Ecdysozoa</taxon>
        <taxon>Arthropoda</taxon>
        <taxon>Hexapoda</taxon>
        <taxon>Insecta</taxon>
        <taxon>Pterygota</taxon>
        <taxon>Neoptera</taxon>
        <taxon>Endopterygota</taxon>
        <taxon>Coleoptera</taxon>
        <taxon>Polyphaga</taxon>
        <taxon>Cucujiformia</taxon>
        <taxon>Nitidulidae</taxon>
        <taxon>Meligethinae</taxon>
        <taxon>Brassicogethes</taxon>
    </lineage>
</organism>
<protein>
    <recommendedName>
        <fullName evidence="5">UDP-glucuronosyltransferase</fullName>
        <ecNumber evidence="5">2.4.1.17</ecNumber>
    </recommendedName>
</protein>
<keyword evidence="5" id="KW-0472">Membrane</keyword>
<name>A0A9P0ARS2_BRAAE</name>
<proteinExistence type="inferred from homology"/>
<dbReference type="CDD" id="cd03784">
    <property type="entry name" value="GT1_Gtf-like"/>
    <property type="match status" value="1"/>
</dbReference>
<dbReference type="GO" id="GO:0016020">
    <property type="term" value="C:membrane"/>
    <property type="evidence" value="ECO:0007669"/>
    <property type="project" value="UniProtKB-SubCell"/>
</dbReference>
<keyword evidence="2 4" id="KW-0328">Glycosyltransferase</keyword>
<keyword evidence="5" id="KW-0812">Transmembrane</keyword>
<dbReference type="PANTHER" id="PTHR48043:SF159">
    <property type="entry name" value="EG:EG0003.4 PROTEIN-RELATED"/>
    <property type="match status" value="1"/>
</dbReference>
<evidence type="ECO:0000256" key="3">
    <source>
        <dbReference type="ARBA" id="ARBA00022679"/>
    </source>
</evidence>
<feature type="chain" id="PRO_5040542314" description="UDP-glucuronosyltransferase" evidence="5">
    <location>
        <begin position="17"/>
        <end position="514"/>
    </location>
</feature>
<comment type="catalytic activity">
    <reaction evidence="5">
        <text>glucuronate acceptor + UDP-alpha-D-glucuronate = acceptor beta-D-glucuronoside + UDP + H(+)</text>
        <dbReference type="Rhea" id="RHEA:21032"/>
        <dbReference type="ChEBI" id="CHEBI:15378"/>
        <dbReference type="ChEBI" id="CHEBI:58052"/>
        <dbReference type="ChEBI" id="CHEBI:58223"/>
        <dbReference type="ChEBI" id="CHEBI:132367"/>
        <dbReference type="ChEBI" id="CHEBI:132368"/>
        <dbReference type="EC" id="2.4.1.17"/>
    </reaction>
</comment>
<evidence type="ECO:0000313" key="6">
    <source>
        <dbReference type="EMBL" id="CAH0547832.1"/>
    </source>
</evidence>
<comment type="subcellular location">
    <subcellularLocation>
        <location evidence="5">Membrane</location>
        <topology evidence="5">Single-pass membrane protein</topology>
    </subcellularLocation>
</comment>
<dbReference type="FunFam" id="3.40.50.2000:FF:000021">
    <property type="entry name" value="UDP-glucuronosyltransferase"/>
    <property type="match status" value="1"/>
</dbReference>
<dbReference type="GO" id="GO:0015020">
    <property type="term" value="F:glucuronosyltransferase activity"/>
    <property type="evidence" value="ECO:0007669"/>
    <property type="project" value="UniProtKB-EC"/>
</dbReference>
<evidence type="ECO:0000256" key="2">
    <source>
        <dbReference type="ARBA" id="ARBA00022676"/>
    </source>
</evidence>
<feature type="signal peptide" evidence="5">
    <location>
        <begin position="1"/>
        <end position="16"/>
    </location>
</feature>
<keyword evidence="5" id="KW-0732">Signal</keyword>
<dbReference type="OrthoDB" id="5835829at2759"/>
<dbReference type="AlphaFoldDB" id="A0A9P0ARS2"/>